<dbReference type="PROSITE" id="PS00138">
    <property type="entry name" value="SUBTILASE_SER"/>
    <property type="match status" value="1"/>
</dbReference>
<dbReference type="EMBL" id="JAIVGD010000011">
    <property type="protein sequence ID" value="KAH0770367.1"/>
    <property type="molecule type" value="Genomic_DNA"/>
</dbReference>
<feature type="region of interest" description="Disordered" evidence="7">
    <location>
        <begin position="162"/>
        <end position="185"/>
    </location>
</feature>
<dbReference type="Gene3D" id="3.50.30.30">
    <property type="match status" value="1"/>
</dbReference>
<sequence>MEVKRAGGVAAILGNPFNEIQVIPFLNPATVTFLDGLNTLLTEKHPTATLVPGNTMIGTKPAPVIAPFSSKGQNVVDPNILKFYTIKLLPDITAPGFNILPAWSEASSPLKMPEDRRVVKYNMQSGTSMSCPHVSAVIAPLKSIHPDWTTIDNAVGRPIKNATGDDANPFEYGSGHFRPSKAADP</sequence>
<gene>
    <name evidence="9" type="ORF">KY290_014348</name>
</gene>
<evidence type="ECO:0000256" key="4">
    <source>
        <dbReference type="ARBA" id="ARBA00022801"/>
    </source>
</evidence>
<keyword evidence="3" id="KW-0732">Signal</keyword>
<organism evidence="9 10">
    <name type="scientific">Solanum tuberosum</name>
    <name type="common">Potato</name>
    <dbReference type="NCBI Taxonomy" id="4113"/>
    <lineage>
        <taxon>Eukaryota</taxon>
        <taxon>Viridiplantae</taxon>
        <taxon>Streptophyta</taxon>
        <taxon>Embryophyta</taxon>
        <taxon>Tracheophyta</taxon>
        <taxon>Spermatophyta</taxon>
        <taxon>Magnoliopsida</taxon>
        <taxon>eudicotyledons</taxon>
        <taxon>Gunneridae</taxon>
        <taxon>Pentapetalae</taxon>
        <taxon>asterids</taxon>
        <taxon>lamiids</taxon>
        <taxon>Solanales</taxon>
        <taxon>Solanaceae</taxon>
        <taxon>Solanoideae</taxon>
        <taxon>Solaneae</taxon>
        <taxon>Solanum</taxon>
    </lineage>
</organism>
<evidence type="ECO:0000313" key="9">
    <source>
        <dbReference type="EMBL" id="KAH0770367.1"/>
    </source>
</evidence>
<reference evidence="9 10" key="1">
    <citation type="journal article" date="2021" name="bioRxiv">
        <title>Chromosome-scale and haplotype-resolved genome assembly of a tetraploid potato cultivar.</title>
        <authorList>
            <person name="Sun H."/>
            <person name="Jiao W.-B."/>
            <person name="Krause K."/>
            <person name="Campoy J.A."/>
            <person name="Goel M."/>
            <person name="Folz-Donahue K."/>
            <person name="Kukat C."/>
            <person name="Huettel B."/>
            <person name="Schneeberger K."/>
        </authorList>
    </citation>
    <scope>NUCLEOTIDE SEQUENCE [LARGE SCALE GENOMIC DNA]</scope>
    <source>
        <strain evidence="9">SolTubOtavaFocal</strain>
        <tissue evidence="9">Leaves</tissue>
    </source>
</reference>
<evidence type="ECO:0000256" key="5">
    <source>
        <dbReference type="ARBA" id="ARBA00022825"/>
    </source>
</evidence>
<dbReference type="InterPro" id="IPR036852">
    <property type="entry name" value="Peptidase_S8/S53_dom_sf"/>
</dbReference>
<proteinExistence type="inferred from homology"/>
<comment type="caution">
    <text evidence="6">Lacks conserved residue(s) required for the propagation of feature annotation.</text>
</comment>
<dbReference type="Pfam" id="PF00082">
    <property type="entry name" value="Peptidase_S8"/>
    <property type="match status" value="1"/>
</dbReference>
<evidence type="ECO:0000256" key="2">
    <source>
        <dbReference type="ARBA" id="ARBA00022670"/>
    </source>
</evidence>
<comment type="caution">
    <text evidence="9">The sequence shown here is derived from an EMBL/GenBank/DDBJ whole genome shotgun (WGS) entry which is preliminary data.</text>
</comment>
<evidence type="ECO:0000256" key="6">
    <source>
        <dbReference type="PROSITE-ProRule" id="PRU01240"/>
    </source>
</evidence>
<dbReference type="InterPro" id="IPR000209">
    <property type="entry name" value="Peptidase_S8/S53_dom"/>
</dbReference>
<name>A0ABQ7VPC2_SOLTU</name>
<comment type="similarity">
    <text evidence="1 6">Belongs to the peptidase S8 family.</text>
</comment>
<dbReference type="PROSITE" id="PS51892">
    <property type="entry name" value="SUBTILASE"/>
    <property type="match status" value="1"/>
</dbReference>
<dbReference type="Gene3D" id="3.40.50.200">
    <property type="entry name" value="Peptidase S8/S53 domain"/>
    <property type="match status" value="1"/>
</dbReference>
<evidence type="ECO:0000313" key="10">
    <source>
        <dbReference type="Proteomes" id="UP000826656"/>
    </source>
</evidence>
<keyword evidence="2" id="KW-0645">Protease</keyword>
<dbReference type="SUPFAM" id="SSF52743">
    <property type="entry name" value="Subtilisin-like"/>
    <property type="match status" value="1"/>
</dbReference>
<evidence type="ECO:0000256" key="7">
    <source>
        <dbReference type="SAM" id="MobiDB-lite"/>
    </source>
</evidence>
<evidence type="ECO:0000259" key="8">
    <source>
        <dbReference type="Pfam" id="PF00082"/>
    </source>
</evidence>
<dbReference type="PANTHER" id="PTHR10795">
    <property type="entry name" value="PROPROTEIN CONVERTASE SUBTILISIN/KEXIN"/>
    <property type="match status" value="1"/>
</dbReference>
<evidence type="ECO:0000256" key="1">
    <source>
        <dbReference type="ARBA" id="ARBA00011073"/>
    </source>
</evidence>
<dbReference type="Proteomes" id="UP000826656">
    <property type="component" value="Unassembled WGS sequence"/>
</dbReference>
<evidence type="ECO:0000256" key="3">
    <source>
        <dbReference type="ARBA" id="ARBA00022729"/>
    </source>
</evidence>
<dbReference type="InterPro" id="IPR023828">
    <property type="entry name" value="Peptidase_S8_Ser-AS"/>
</dbReference>
<dbReference type="InterPro" id="IPR045051">
    <property type="entry name" value="SBT"/>
</dbReference>
<feature type="domain" description="Peptidase S8/S53" evidence="8">
    <location>
        <begin position="60"/>
        <end position="175"/>
    </location>
</feature>
<protein>
    <recommendedName>
        <fullName evidence="8">Peptidase S8/S53 domain-containing protein</fullName>
    </recommendedName>
</protein>
<accession>A0ABQ7VPC2</accession>
<keyword evidence="10" id="KW-1185">Reference proteome</keyword>
<keyword evidence="4" id="KW-0378">Hydrolase</keyword>
<keyword evidence="5" id="KW-0720">Serine protease</keyword>